<evidence type="ECO:0000256" key="11">
    <source>
        <dbReference type="ARBA" id="ARBA00037449"/>
    </source>
</evidence>
<comment type="function">
    <text evidence="11">ATP-dependent RNA helicase required for 60S ribosomal subunit synthesis. Involved in efficient pre-rRNA processing, predominantly at site A3, which is necessary for the normal formation of 25S and 5.8S rRNAs.</text>
</comment>
<feature type="compositionally biased region" description="Basic residues" evidence="13">
    <location>
        <begin position="11"/>
        <end position="21"/>
    </location>
</feature>
<dbReference type="InterPro" id="IPR014001">
    <property type="entry name" value="Helicase_ATP-bd"/>
</dbReference>
<evidence type="ECO:0000313" key="17">
    <source>
        <dbReference type="Proteomes" id="UP001201163"/>
    </source>
</evidence>
<protein>
    <recommendedName>
        <fullName evidence="3">RNA helicase</fullName>
        <ecNumber evidence="3">3.6.4.13</ecNumber>
    </recommendedName>
</protein>
<name>A0AAD4QEX3_9AGAM</name>
<keyword evidence="10" id="KW-0539">Nucleus</keyword>
<dbReference type="Gene3D" id="3.40.50.300">
    <property type="entry name" value="P-loop containing nucleotide triphosphate hydrolases"/>
    <property type="match status" value="2"/>
</dbReference>
<evidence type="ECO:0000256" key="8">
    <source>
        <dbReference type="ARBA" id="ARBA00022806"/>
    </source>
</evidence>
<dbReference type="Proteomes" id="UP001201163">
    <property type="component" value="Unassembled WGS sequence"/>
</dbReference>
<sequence>MRQALSPRERKDKKKDKKSRKATVDSDVEESRKAKKEKRRRDRIDAVPPSTSSPKKQCTTLSPSEAQAYLTKHGVSVHPTPNAPSLYPITSFDALPIPDLLRGAFFTFNEPTPVQACAWPPALAGKDVVGIAETGSGKTFAFGIPALARLLSSSSPGKGPRALVLAPTRELALQTHDALSALKAVQCAVAFGGVDKSQQARNIKGAQVVVGTPGRILDLIGDGGLVLGAVEYLVLDEADRMLDKGFENDIRAIIGHTKQGAARQTLMFSATWPEAVRRLASSFLRDPVRVTVGSEDLSANSRVAQEIEVFDDEREKDQRLLAHLRKLMPKKKGSDLPDRILVFVLYKKEASRVENTLRRAGYAVGALHGDMTQPARLAALQQFRDGATRLLVATDVAARGLDIPDVACVLNYSFPLTVEDYIHRIGRTGRGGKDGRSITFFTGSNHERGLAGELARVLREGGVDVAPLSDKFPMAIKKKTHGVYGAFFREDVDMSAVPKKIVFED</sequence>
<feature type="domain" description="Helicase ATP-binding" evidence="14">
    <location>
        <begin position="119"/>
        <end position="290"/>
    </location>
</feature>
<keyword evidence="6 12" id="KW-0547">Nucleotide-binding</keyword>
<dbReference type="GO" id="GO:0003676">
    <property type="term" value="F:nucleic acid binding"/>
    <property type="evidence" value="ECO:0007669"/>
    <property type="project" value="InterPro"/>
</dbReference>
<evidence type="ECO:0000256" key="4">
    <source>
        <dbReference type="ARBA" id="ARBA00022517"/>
    </source>
</evidence>
<evidence type="ECO:0000256" key="10">
    <source>
        <dbReference type="ARBA" id="ARBA00023242"/>
    </source>
</evidence>
<accession>A0AAD4QEX3</accession>
<evidence type="ECO:0000256" key="9">
    <source>
        <dbReference type="ARBA" id="ARBA00022840"/>
    </source>
</evidence>
<evidence type="ECO:0000313" key="16">
    <source>
        <dbReference type="EMBL" id="KAH8999721.1"/>
    </source>
</evidence>
<dbReference type="Pfam" id="PF00270">
    <property type="entry name" value="DEAD"/>
    <property type="match status" value="1"/>
</dbReference>
<dbReference type="Pfam" id="PF00271">
    <property type="entry name" value="Helicase_C"/>
    <property type="match status" value="1"/>
</dbReference>
<keyword evidence="8 12" id="KW-0347">Helicase</keyword>
<feature type="region of interest" description="Disordered" evidence="13">
    <location>
        <begin position="1"/>
        <end position="62"/>
    </location>
</feature>
<dbReference type="InterPro" id="IPR001650">
    <property type="entry name" value="Helicase_C-like"/>
</dbReference>
<gene>
    <name evidence="16" type="ORF">EDB92DRAFT_743282</name>
</gene>
<dbReference type="InterPro" id="IPR044742">
    <property type="entry name" value="DEAD/DEAH_RhlB"/>
</dbReference>
<dbReference type="PANTHER" id="PTHR47958">
    <property type="entry name" value="ATP-DEPENDENT RNA HELICASE DBP3"/>
    <property type="match status" value="1"/>
</dbReference>
<evidence type="ECO:0000259" key="14">
    <source>
        <dbReference type="PROSITE" id="PS51192"/>
    </source>
</evidence>
<reference evidence="16" key="1">
    <citation type="submission" date="2022-01" db="EMBL/GenBank/DDBJ databases">
        <title>Comparative genomics reveals a dynamic genome evolution in the ectomycorrhizal milk-cap (Lactarius) mushrooms.</title>
        <authorList>
            <consortium name="DOE Joint Genome Institute"/>
            <person name="Lebreton A."/>
            <person name="Tang N."/>
            <person name="Kuo A."/>
            <person name="LaButti K."/>
            <person name="Drula E."/>
            <person name="Barry K."/>
            <person name="Clum A."/>
            <person name="Lipzen A."/>
            <person name="Mousain D."/>
            <person name="Ng V."/>
            <person name="Wang R."/>
            <person name="Wang X."/>
            <person name="Dai Y."/>
            <person name="Henrissat B."/>
            <person name="Grigoriev I.V."/>
            <person name="Guerin-Laguette A."/>
            <person name="Yu F."/>
            <person name="Martin F.M."/>
        </authorList>
    </citation>
    <scope>NUCLEOTIDE SEQUENCE</scope>
    <source>
        <strain evidence="16">QP</strain>
    </source>
</reference>
<evidence type="ECO:0000256" key="7">
    <source>
        <dbReference type="ARBA" id="ARBA00022801"/>
    </source>
</evidence>
<dbReference type="InterPro" id="IPR027417">
    <property type="entry name" value="P-loop_NTPase"/>
</dbReference>
<evidence type="ECO:0000256" key="13">
    <source>
        <dbReference type="SAM" id="MobiDB-lite"/>
    </source>
</evidence>
<dbReference type="GO" id="GO:0016787">
    <property type="term" value="F:hydrolase activity"/>
    <property type="evidence" value="ECO:0007669"/>
    <property type="project" value="UniProtKB-KW"/>
</dbReference>
<dbReference type="GO" id="GO:0005524">
    <property type="term" value="F:ATP binding"/>
    <property type="evidence" value="ECO:0007669"/>
    <property type="project" value="UniProtKB-KW"/>
</dbReference>
<evidence type="ECO:0000259" key="15">
    <source>
        <dbReference type="PROSITE" id="PS51194"/>
    </source>
</evidence>
<dbReference type="GO" id="GO:0003724">
    <property type="term" value="F:RNA helicase activity"/>
    <property type="evidence" value="ECO:0007669"/>
    <property type="project" value="UniProtKB-EC"/>
</dbReference>
<dbReference type="AlphaFoldDB" id="A0AAD4QEX3"/>
<evidence type="ECO:0000256" key="6">
    <source>
        <dbReference type="ARBA" id="ARBA00022741"/>
    </source>
</evidence>
<dbReference type="PROSITE" id="PS00039">
    <property type="entry name" value="DEAD_ATP_HELICASE"/>
    <property type="match status" value="1"/>
</dbReference>
<dbReference type="SUPFAM" id="SSF52540">
    <property type="entry name" value="P-loop containing nucleoside triphosphate hydrolases"/>
    <property type="match status" value="1"/>
</dbReference>
<comment type="similarity">
    <text evidence="2">Belongs to the DEAD box helicase family. DDX5/DBP2 subfamily.</text>
</comment>
<dbReference type="EC" id="3.6.4.13" evidence="3"/>
<dbReference type="PROSITE" id="PS51194">
    <property type="entry name" value="HELICASE_CTER"/>
    <property type="match status" value="1"/>
</dbReference>
<keyword evidence="5" id="KW-0698">rRNA processing</keyword>
<proteinExistence type="inferred from homology"/>
<dbReference type="SMART" id="SM00490">
    <property type="entry name" value="HELICc"/>
    <property type="match status" value="1"/>
</dbReference>
<feature type="compositionally biased region" description="Polar residues" evidence="13">
    <location>
        <begin position="49"/>
        <end position="62"/>
    </location>
</feature>
<dbReference type="InterPro" id="IPR000629">
    <property type="entry name" value="RNA-helicase_DEAD-box_CS"/>
</dbReference>
<keyword evidence="7 12" id="KW-0378">Hydrolase</keyword>
<dbReference type="SMART" id="SM00487">
    <property type="entry name" value="DEXDc"/>
    <property type="match status" value="1"/>
</dbReference>
<evidence type="ECO:0000256" key="5">
    <source>
        <dbReference type="ARBA" id="ARBA00022552"/>
    </source>
</evidence>
<evidence type="ECO:0000256" key="2">
    <source>
        <dbReference type="ARBA" id="ARBA00009334"/>
    </source>
</evidence>
<evidence type="ECO:0000256" key="1">
    <source>
        <dbReference type="ARBA" id="ARBA00004604"/>
    </source>
</evidence>
<comment type="caution">
    <text evidence="16">The sequence shown here is derived from an EMBL/GenBank/DDBJ whole genome shotgun (WGS) entry which is preliminary data.</text>
</comment>
<organism evidence="16 17">
    <name type="scientific">Lactarius akahatsu</name>
    <dbReference type="NCBI Taxonomy" id="416441"/>
    <lineage>
        <taxon>Eukaryota</taxon>
        <taxon>Fungi</taxon>
        <taxon>Dikarya</taxon>
        <taxon>Basidiomycota</taxon>
        <taxon>Agaricomycotina</taxon>
        <taxon>Agaricomycetes</taxon>
        <taxon>Russulales</taxon>
        <taxon>Russulaceae</taxon>
        <taxon>Lactarius</taxon>
    </lineage>
</organism>
<dbReference type="InterPro" id="IPR011545">
    <property type="entry name" value="DEAD/DEAH_box_helicase_dom"/>
</dbReference>
<keyword evidence="4" id="KW-0690">Ribosome biogenesis</keyword>
<evidence type="ECO:0000256" key="12">
    <source>
        <dbReference type="RuleBase" id="RU000492"/>
    </source>
</evidence>
<dbReference type="CDD" id="cd18787">
    <property type="entry name" value="SF2_C_DEAD"/>
    <property type="match status" value="1"/>
</dbReference>
<keyword evidence="17" id="KW-1185">Reference proteome</keyword>
<evidence type="ECO:0000256" key="3">
    <source>
        <dbReference type="ARBA" id="ARBA00012552"/>
    </source>
</evidence>
<dbReference type="PROSITE" id="PS51192">
    <property type="entry name" value="HELICASE_ATP_BIND_1"/>
    <property type="match status" value="1"/>
</dbReference>
<dbReference type="CDD" id="cd00268">
    <property type="entry name" value="DEADc"/>
    <property type="match status" value="1"/>
</dbReference>
<comment type="subcellular location">
    <subcellularLocation>
        <location evidence="1">Nucleus</location>
        <location evidence="1">Nucleolus</location>
    </subcellularLocation>
</comment>
<feature type="domain" description="Helicase C-terminal" evidence="15">
    <location>
        <begin position="323"/>
        <end position="480"/>
    </location>
</feature>
<dbReference type="EMBL" id="JAKELL010000003">
    <property type="protein sequence ID" value="KAH8999721.1"/>
    <property type="molecule type" value="Genomic_DNA"/>
</dbReference>
<keyword evidence="9 12" id="KW-0067">ATP-binding</keyword>